<protein>
    <submittedName>
        <fullName evidence="2">Uncharacterized protein</fullName>
    </submittedName>
</protein>
<evidence type="ECO:0000313" key="3">
    <source>
        <dbReference type="Proteomes" id="UP000281468"/>
    </source>
</evidence>
<feature type="region of interest" description="Disordered" evidence="1">
    <location>
        <begin position="198"/>
        <end position="425"/>
    </location>
</feature>
<feature type="compositionally biased region" description="Acidic residues" evidence="1">
    <location>
        <begin position="218"/>
        <end position="229"/>
    </location>
</feature>
<proteinExistence type="predicted"/>
<sequence length="460" mass="49277">MRRPVKEIRSTPAEACKGVRNGLAWTLSTAVELSRACLESANRCRCRSLSESLRHDSGIKLRPASNREVLTALHMNNRIERCICCTWYPHFLILPPSLTPSLPPSLARADVPKITQTARLYKAARDPNKAAPIAQATKLKRMLPDSIRNFHEALDELEDELQLAKTVMRRDLAVCREQESKGVSSDNVAVATAEPLNAAENESHSHQPATTVQPNAGDDGDVEMGEAEQVETQPVDEKPSAETLGNQEQKTVSEHEEPQQDQKPSPEGLDQPVKDDSKSKDPSPDAKPIKQASETPQTDEKKPDEEQPPETETQSNNGTGDGLDSLFGDAASAGAGEGSAPDFGLGAEGSAPFDFDSFSAGLGAENNGSGDNDSISALLPGLQDYANNEPGGGSAEPDFSALFNTDMQSAGDGQGGENKKDEQQVDDVFGEIMNFGDFNTNDFTSGDGAGADDGNFDFSF</sequence>
<feature type="compositionally biased region" description="Basic and acidic residues" evidence="1">
    <location>
        <begin position="251"/>
        <end position="260"/>
    </location>
</feature>
<comment type="caution">
    <text evidence="2">The sequence shown here is derived from an EMBL/GenBank/DDBJ whole genome shotgun (WGS) entry which is preliminary data.</text>
</comment>
<dbReference type="AlphaFoldDB" id="A0A3M7FND5"/>
<evidence type="ECO:0000256" key="1">
    <source>
        <dbReference type="SAM" id="MobiDB-lite"/>
    </source>
</evidence>
<dbReference type="EMBL" id="QWIQ01000386">
    <property type="protein sequence ID" value="RMY90197.1"/>
    <property type="molecule type" value="Genomic_DNA"/>
</dbReference>
<reference evidence="2 3" key="1">
    <citation type="journal article" date="2018" name="BMC Genomics">
        <title>Genomic evidence for intraspecific hybridization in a clonal and extremely halotolerant yeast.</title>
        <authorList>
            <person name="Gostincar C."/>
            <person name="Stajich J.E."/>
            <person name="Zupancic J."/>
            <person name="Zalar P."/>
            <person name="Gunde-Cimerman N."/>
        </authorList>
    </citation>
    <scope>NUCLEOTIDE SEQUENCE [LARGE SCALE GENOMIC DNA]</scope>
    <source>
        <strain evidence="2 3">EXF-171</strain>
    </source>
</reference>
<evidence type="ECO:0000313" key="2">
    <source>
        <dbReference type="EMBL" id="RMY90197.1"/>
    </source>
</evidence>
<dbReference type="Proteomes" id="UP000281468">
    <property type="component" value="Unassembled WGS sequence"/>
</dbReference>
<name>A0A3M7FND5_HORWE</name>
<feature type="compositionally biased region" description="Polar residues" evidence="1">
    <location>
        <begin position="366"/>
        <end position="375"/>
    </location>
</feature>
<dbReference type="VEuPathDB" id="FungiDB:BTJ68_06933"/>
<feature type="compositionally biased region" description="Basic and acidic residues" evidence="1">
    <location>
        <begin position="272"/>
        <end position="288"/>
    </location>
</feature>
<organism evidence="2 3">
    <name type="scientific">Hortaea werneckii</name>
    <name type="common">Black yeast</name>
    <name type="synonym">Cladosporium werneckii</name>
    <dbReference type="NCBI Taxonomy" id="91943"/>
    <lineage>
        <taxon>Eukaryota</taxon>
        <taxon>Fungi</taxon>
        <taxon>Dikarya</taxon>
        <taxon>Ascomycota</taxon>
        <taxon>Pezizomycotina</taxon>
        <taxon>Dothideomycetes</taxon>
        <taxon>Dothideomycetidae</taxon>
        <taxon>Mycosphaerellales</taxon>
        <taxon>Teratosphaeriaceae</taxon>
        <taxon>Hortaea</taxon>
    </lineage>
</organism>
<gene>
    <name evidence="2" type="ORF">D0862_10017</name>
</gene>
<accession>A0A3M7FND5</accession>
<feature type="compositionally biased region" description="Low complexity" evidence="1">
    <location>
        <begin position="328"/>
        <end position="340"/>
    </location>
</feature>